<dbReference type="AlphaFoldDB" id="A0ABD1YA50"/>
<name>A0ABD1YA50_9MARC</name>
<evidence type="ECO:0000256" key="5">
    <source>
        <dbReference type="RuleBase" id="RU004336"/>
    </source>
</evidence>
<evidence type="ECO:0000256" key="1">
    <source>
        <dbReference type="ARBA" id="ARBA00008773"/>
    </source>
</evidence>
<dbReference type="EMBL" id="JBHFFA010000006">
    <property type="protein sequence ID" value="KAL2623621.1"/>
    <property type="molecule type" value="Genomic_DNA"/>
</dbReference>
<dbReference type="Gene3D" id="3.20.20.80">
    <property type="entry name" value="Glycosidases"/>
    <property type="match status" value="1"/>
</dbReference>
<keyword evidence="8" id="KW-1185">Reference proteome</keyword>
<keyword evidence="3 5" id="KW-0326">Glycosidase</keyword>
<evidence type="ECO:0000313" key="8">
    <source>
        <dbReference type="Proteomes" id="UP001605036"/>
    </source>
</evidence>
<dbReference type="PANTHER" id="PTHR32227">
    <property type="entry name" value="GLUCAN ENDO-1,3-BETA-GLUCOSIDASE BG1-RELATED-RELATED"/>
    <property type="match status" value="1"/>
</dbReference>
<dbReference type="Pfam" id="PF00332">
    <property type="entry name" value="Glyco_hydro_17"/>
    <property type="match status" value="1"/>
</dbReference>
<feature type="signal peptide" evidence="6">
    <location>
        <begin position="1"/>
        <end position="27"/>
    </location>
</feature>
<evidence type="ECO:0000256" key="6">
    <source>
        <dbReference type="SAM" id="SignalP"/>
    </source>
</evidence>
<sequence length="381" mass="42517">MEGRISLLCTWILLVLVSARWLTQSSAKKCICGPCLPGPGVCFGEDANNIRGPTEVVQFLQRQKLKSIRLYYTHPYMMKAFQGKKIELIIGIPNADLKLTGMAWNYAAAEQWVKTNVLPYASDTPIKAITVGNEVTSVNDWDLVSQTEPAMRNIYKALKKAGLEDKIKVSTPFGQDILEVTWPPSDGQFRVQYAWNIVKPVLDFLNETGSPLMINMYTFVSLKGDPQDVHLDAALLNPWGPISVDYKTGHVYKNLLFQLMDASFAAAERMGHPNITLVLTETGWPSSGHSAASLEHAAMYSQNLVNLIVGGGGTPMRPELPIQAYIYSLFNENMKQGDEDKRNYGIFKPNFVPVYDIEWEGEDIICFPDHKSVSSMRLSSS</sequence>
<evidence type="ECO:0000256" key="3">
    <source>
        <dbReference type="ARBA" id="ARBA00023295"/>
    </source>
</evidence>
<dbReference type="GO" id="GO:0016798">
    <property type="term" value="F:hydrolase activity, acting on glycosyl bonds"/>
    <property type="evidence" value="ECO:0007669"/>
    <property type="project" value="UniProtKB-KW"/>
</dbReference>
<accession>A0ABD1YA50</accession>
<dbReference type="InterPro" id="IPR017853">
    <property type="entry name" value="GH"/>
</dbReference>
<proteinExistence type="inferred from homology"/>
<comment type="similarity">
    <text evidence="1 4">Belongs to the glycosyl hydrolase 17 family.</text>
</comment>
<keyword evidence="6" id="KW-0732">Signal</keyword>
<feature type="chain" id="PRO_5044771862" description="Glucan endo-1,3-beta-D-glucosidase" evidence="6">
    <location>
        <begin position="28"/>
        <end position="381"/>
    </location>
</feature>
<gene>
    <name evidence="7" type="ORF">R1flu_003826</name>
</gene>
<dbReference type="InterPro" id="IPR044965">
    <property type="entry name" value="Glyco_hydro_17_plant"/>
</dbReference>
<dbReference type="Proteomes" id="UP001605036">
    <property type="component" value="Unassembled WGS sequence"/>
</dbReference>
<dbReference type="InterPro" id="IPR000490">
    <property type="entry name" value="Glyco_hydro_17"/>
</dbReference>
<protein>
    <recommendedName>
        <fullName evidence="9">Glucan endo-1,3-beta-D-glucosidase</fullName>
    </recommendedName>
</protein>
<reference evidence="7 8" key="1">
    <citation type="submission" date="2024-09" db="EMBL/GenBank/DDBJ databases">
        <title>Chromosome-scale assembly of Riccia fluitans.</title>
        <authorList>
            <person name="Paukszto L."/>
            <person name="Sawicki J."/>
            <person name="Karawczyk K."/>
            <person name="Piernik-Szablinska J."/>
            <person name="Szczecinska M."/>
            <person name="Mazdziarz M."/>
        </authorList>
    </citation>
    <scope>NUCLEOTIDE SEQUENCE [LARGE SCALE GENOMIC DNA]</scope>
    <source>
        <strain evidence="7">Rf_01</strain>
        <tissue evidence="7">Aerial parts of the thallus</tissue>
    </source>
</reference>
<keyword evidence="2 5" id="KW-0378">Hydrolase</keyword>
<dbReference type="PROSITE" id="PS00587">
    <property type="entry name" value="GLYCOSYL_HYDROL_F17"/>
    <property type="match status" value="1"/>
</dbReference>
<evidence type="ECO:0000256" key="2">
    <source>
        <dbReference type="ARBA" id="ARBA00022801"/>
    </source>
</evidence>
<evidence type="ECO:0000313" key="7">
    <source>
        <dbReference type="EMBL" id="KAL2623621.1"/>
    </source>
</evidence>
<organism evidence="7 8">
    <name type="scientific">Riccia fluitans</name>
    <dbReference type="NCBI Taxonomy" id="41844"/>
    <lineage>
        <taxon>Eukaryota</taxon>
        <taxon>Viridiplantae</taxon>
        <taxon>Streptophyta</taxon>
        <taxon>Embryophyta</taxon>
        <taxon>Marchantiophyta</taxon>
        <taxon>Marchantiopsida</taxon>
        <taxon>Marchantiidae</taxon>
        <taxon>Marchantiales</taxon>
        <taxon>Ricciaceae</taxon>
        <taxon>Riccia</taxon>
    </lineage>
</organism>
<evidence type="ECO:0000256" key="4">
    <source>
        <dbReference type="RuleBase" id="RU004335"/>
    </source>
</evidence>
<comment type="caution">
    <text evidence="7">The sequence shown here is derived from an EMBL/GenBank/DDBJ whole genome shotgun (WGS) entry which is preliminary data.</text>
</comment>
<dbReference type="FunFam" id="3.20.20.80:FF:000010">
    <property type="entry name" value="glucan endo-1,3-beta-glucosidase, basic"/>
    <property type="match status" value="1"/>
</dbReference>
<dbReference type="SUPFAM" id="SSF51445">
    <property type="entry name" value="(Trans)glycosidases"/>
    <property type="match status" value="1"/>
</dbReference>
<evidence type="ECO:0008006" key="9">
    <source>
        <dbReference type="Google" id="ProtNLM"/>
    </source>
</evidence>